<dbReference type="PROSITE" id="PS01180">
    <property type="entry name" value="CUB"/>
    <property type="match status" value="1"/>
</dbReference>
<name>A0A6V7HGF4_9HYME</name>
<keyword evidence="2" id="KW-1015">Disulfide bond</keyword>
<sequence length="138" mass="15561">YSTELDLTFKGSITGHKGFKLEYSKANCDQNFTAEQGRIVHEGVNDCWITITAPENHTISLYFNQFSLYDPNECTENTLQASVLVYDGNFSGKLIASLCTMDLPSPIFSIGNKLSLHSRSQYHSKYEFYDITYTTTAS</sequence>
<dbReference type="Gene3D" id="2.60.120.290">
    <property type="entry name" value="Spermadhesin, CUB domain"/>
    <property type="match status" value="1"/>
</dbReference>
<reference evidence="5" key="1">
    <citation type="submission" date="2020-07" db="EMBL/GenBank/DDBJ databases">
        <authorList>
            <person name="Nazaruddin N."/>
        </authorList>
    </citation>
    <scope>NUCLEOTIDE SEQUENCE</scope>
</reference>
<evidence type="ECO:0000259" key="4">
    <source>
        <dbReference type="PROSITE" id="PS01180"/>
    </source>
</evidence>
<dbReference type="Pfam" id="PF00431">
    <property type="entry name" value="CUB"/>
    <property type="match status" value="1"/>
</dbReference>
<evidence type="ECO:0000256" key="1">
    <source>
        <dbReference type="ARBA" id="ARBA00022737"/>
    </source>
</evidence>
<proteinExistence type="predicted"/>
<gene>
    <name evidence="5" type="ORF">MHI_LOCUS758724</name>
</gene>
<accession>A0A6V7HGF4</accession>
<dbReference type="Proteomes" id="UP000752696">
    <property type="component" value="Unassembled WGS sequence"/>
</dbReference>
<comment type="caution">
    <text evidence="5">The sequence shown here is derived from an EMBL/GenBank/DDBJ whole genome shotgun (WGS) entry which is preliminary data.</text>
</comment>
<dbReference type="AlphaFoldDB" id="A0A6V7HGF4"/>
<dbReference type="SMART" id="SM00042">
    <property type="entry name" value="CUB"/>
    <property type="match status" value="1"/>
</dbReference>
<evidence type="ECO:0000256" key="3">
    <source>
        <dbReference type="PROSITE-ProRule" id="PRU00059"/>
    </source>
</evidence>
<dbReference type="InterPro" id="IPR035914">
    <property type="entry name" value="Sperma_CUB_dom_sf"/>
</dbReference>
<keyword evidence="1" id="KW-0677">Repeat</keyword>
<dbReference type="PANTHER" id="PTHR24251">
    <property type="entry name" value="OVOCHYMASE-RELATED"/>
    <property type="match status" value="1"/>
</dbReference>
<keyword evidence="6" id="KW-1185">Reference proteome</keyword>
<comment type="caution">
    <text evidence="3">Lacks conserved residue(s) required for the propagation of feature annotation.</text>
</comment>
<dbReference type="InterPro" id="IPR000859">
    <property type="entry name" value="CUB_dom"/>
</dbReference>
<organism evidence="5 6">
    <name type="scientific">Heterotrigona itama</name>
    <dbReference type="NCBI Taxonomy" id="395501"/>
    <lineage>
        <taxon>Eukaryota</taxon>
        <taxon>Metazoa</taxon>
        <taxon>Ecdysozoa</taxon>
        <taxon>Arthropoda</taxon>
        <taxon>Hexapoda</taxon>
        <taxon>Insecta</taxon>
        <taxon>Pterygota</taxon>
        <taxon>Neoptera</taxon>
        <taxon>Endopterygota</taxon>
        <taxon>Hymenoptera</taxon>
        <taxon>Apocrita</taxon>
        <taxon>Aculeata</taxon>
        <taxon>Apoidea</taxon>
        <taxon>Anthophila</taxon>
        <taxon>Apidae</taxon>
        <taxon>Heterotrigona</taxon>
    </lineage>
</organism>
<feature type="non-terminal residue" evidence="5">
    <location>
        <position position="1"/>
    </location>
</feature>
<feature type="non-terminal residue" evidence="5">
    <location>
        <position position="138"/>
    </location>
</feature>
<evidence type="ECO:0000313" key="5">
    <source>
        <dbReference type="EMBL" id="CAD1477835.1"/>
    </source>
</evidence>
<dbReference type="SUPFAM" id="SSF49854">
    <property type="entry name" value="Spermadhesin, CUB domain"/>
    <property type="match status" value="1"/>
</dbReference>
<dbReference type="EMBL" id="CAJDYZ010010303">
    <property type="protein sequence ID" value="CAD1477835.1"/>
    <property type="molecule type" value="Genomic_DNA"/>
</dbReference>
<dbReference type="OrthoDB" id="10009301at2759"/>
<feature type="domain" description="CUB" evidence="4">
    <location>
        <begin position="28"/>
        <end position="136"/>
    </location>
</feature>
<evidence type="ECO:0000313" key="6">
    <source>
        <dbReference type="Proteomes" id="UP000752696"/>
    </source>
</evidence>
<evidence type="ECO:0000256" key="2">
    <source>
        <dbReference type="ARBA" id="ARBA00023157"/>
    </source>
</evidence>
<dbReference type="CDD" id="cd00041">
    <property type="entry name" value="CUB"/>
    <property type="match status" value="1"/>
</dbReference>
<protein>
    <recommendedName>
        <fullName evidence="4">CUB domain-containing protein</fullName>
    </recommendedName>
</protein>